<comment type="function">
    <text evidence="4">Cytokine with a wide variety of biological functions in immunity, tissue regeneration, and metabolism. Binds to IL6R, then the complex associates to the signaling subunit IL6ST/gp130 to trigger the intracellular IL6-signaling pathway. The interaction with the membrane-bound IL6R and IL6ST stimulates 'classic signaling', whereas the binding of IL6 and soluble IL6R to IL6ST stimulates 'trans-signaling'. Alternatively, 'cluster signaling' occurs when membrane-bound IL6:IL6R complexes on transmitter cells activate IL6ST receptors on neighboring receiver cells.</text>
</comment>
<comment type="similarity">
    <text evidence="1">Belongs to the IL-6 superfamily.</text>
</comment>
<protein>
    <recommendedName>
        <fullName evidence="2">Interleukin-6</fullName>
    </recommendedName>
</protein>
<evidence type="ECO:0000256" key="1">
    <source>
        <dbReference type="ARBA" id="ARBA00007432"/>
    </source>
</evidence>
<name>A0A3P8ZEE2_ESOLU</name>
<feature type="signal peptide" evidence="5">
    <location>
        <begin position="1"/>
        <end position="20"/>
    </location>
</feature>
<dbReference type="Pfam" id="PF00489">
    <property type="entry name" value="IL6"/>
    <property type="match status" value="1"/>
</dbReference>
<organism evidence="6 7">
    <name type="scientific">Esox lucius</name>
    <name type="common">Northern pike</name>
    <dbReference type="NCBI Taxonomy" id="8010"/>
    <lineage>
        <taxon>Eukaryota</taxon>
        <taxon>Metazoa</taxon>
        <taxon>Chordata</taxon>
        <taxon>Craniata</taxon>
        <taxon>Vertebrata</taxon>
        <taxon>Euteleostomi</taxon>
        <taxon>Actinopterygii</taxon>
        <taxon>Neopterygii</taxon>
        <taxon>Teleostei</taxon>
        <taxon>Protacanthopterygii</taxon>
        <taxon>Esociformes</taxon>
        <taxon>Esocidae</taxon>
        <taxon>Esox</taxon>
    </lineage>
</organism>
<evidence type="ECO:0000313" key="6">
    <source>
        <dbReference type="Ensembl" id="ENSELUP00000027199.1"/>
    </source>
</evidence>
<dbReference type="Ensembl" id="ENSELUT00000016664.3">
    <property type="protein sequence ID" value="ENSELUP00000027199.1"/>
    <property type="gene ID" value="ENSELUG00000003273.3"/>
</dbReference>
<dbReference type="GO" id="GO:0006953">
    <property type="term" value="P:acute-phase response"/>
    <property type="evidence" value="ECO:0007669"/>
    <property type="project" value="UniProtKB-KW"/>
</dbReference>
<dbReference type="GO" id="GO:0005125">
    <property type="term" value="F:cytokine activity"/>
    <property type="evidence" value="ECO:0007669"/>
    <property type="project" value="InterPro"/>
</dbReference>
<evidence type="ECO:0000313" key="7">
    <source>
        <dbReference type="Proteomes" id="UP000265140"/>
    </source>
</evidence>
<accession>A0A3P8ZEE2</accession>
<keyword evidence="3" id="KW-0011">Acute phase</keyword>
<evidence type="ECO:0000256" key="2">
    <source>
        <dbReference type="ARBA" id="ARBA00019464"/>
    </source>
</evidence>
<dbReference type="GO" id="GO:0006955">
    <property type="term" value="P:immune response"/>
    <property type="evidence" value="ECO:0007669"/>
    <property type="project" value="InterPro"/>
</dbReference>
<dbReference type="InterPro" id="IPR030474">
    <property type="entry name" value="IL-6/GCSF/MGF"/>
</dbReference>
<evidence type="ECO:0000256" key="5">
    <source>
        <dbReference type="SAM" id="SignalP"/>
    </source>
</evidence>
<keyword evidence="5" id="KW-0732">Signal</keyword>
<dbReference type="RefSeq" id="XP_010871635.3">
    <property type="nucleotide sequence ID" value="XM_010873333.4"/>
</dbReference>
<dbReference type="SMART" id="SM00126">
    <property type="entry name" value="IL6"/>
    <property type="match status" value="1"/>
</dbReference>
<dbReference type="Proteomes" id="UP000265140">
    <property type="component" value="Chromosome 10"/>
</dbReference>
<evidence type="ECO:0000256" key="4">
    <source>
        <dbReference type="ARBA" id="ARBA00023441"/>
    </source>
</evidence>
<dbReference type="GO" id="GO:0005138">
    <property type="term" value="F:interleukin-6 receptor binding"/>
    <property type="evidence" value="ECO:0007669"/>
    <property type="project" value="InterPro"/>
</dbReference>
<dbReference type="InterPro" id="IPR003574">
    <property type="entry name" value="IL-6-like"/>
</dbReference>
<dbReference type="InParanoid" id="A0A3P8ZEE2"/>
<reference evidence="6" key="3">
    <citation type="submission" date="2025-08" db="UniProtKB">
        <authorList>
            <consortium name="Ensembl"/>
        </authorList>
    </citation>
    <scope>IDENTIFICATION</scope>
</reference>
<dbReference type="InterPro" id="IPR009079">
    <property type="entry name" value="4_helix_cytokine-like_core"/>
</dbReference>
<dbReference type="PANTHER" id="PTHR48494">
    <property type="entry name" value="INTERLEUKIN-6"/>
    <property type="match status" value="1"/>
</dbReference>
<reference evidence="6" key="2">
    <citation type="submission" date="2020-02" db="EMBL/GenBank/DDBJ databases">
        <title>Esox lucius (northern pike) genome, fEsoLuc1, primary haplotype.</title>
        <authorList>
            <person name="Myers G."/>
            <person name="Karagic N."/>
            <person name="Meyer A."/>
            <person name="Pippel M."/>
            <person name="Reichard M."/>
            <person name="Winkler S."/>
            <person name="Tracey A."/>
            <person name="Sims Y."/>
            <person name="Howe K."/>
            <person name="Rhie A."/>
            <person name="Formenti G."/>
            <person name="Durbin R."/>
            <person name="Fedrigo O."/>
            <person name="Jarvis E.D."/>
        </authorList>
    </citation>
    <scope>NUCLEOTIDE SEQUENCE [LARGE SCALE GENOMIC DNA]</scope>
</reference>
<dbReference type="Gene3D" id="1.20.1250.10">
    <property type="match status" value="1"/>
</dbReference>
<feature type="chain" id="PRO_5018019542" description="Interleukin-6" evidence="5">
    <location>
        <begin position="21"/>
        <end position="222"/>
    </location>
</feature>
<dbReference type="Bgee" id="ENSELUG00000003273">
    <property type="expression patterns" value="Expressed in stomach and 10 other cell types or tissues"/>
</dbReference>
<dbReference type="PRINTS" id="PR00433">
    <property type="entry name" value="IL6GCSFMGF"/>
</dbReference>
<dbReference type="AlphaFoldDB" id="A0A3P8ZEE2"/>
<dbReference type="GO" id="GO:0030154">
    <property type="term" value="P:cell differentiation"/>
    <property type="evidence" value="ECO:0007669"/>
    <property type="project" value="InterPro"/>
</dbReference>
<dbReference type="GeneID" id="105012469"/>
<dbReference type="PANTHER" id="PTHR48494:SF1">
    <property type="entry name" value="INTERLEUKIN-6"/>
    <property type="match status" value="1"/>
</dbReference>
<dbReference type="KEGG" id="els:105012469"/>
<keyword evidence="7" id="KW-1185">Reference proteome</keyword>
<reference evidence="6" key="4">
    <citation type="submission" date="2025-09" db="UniProtKB">
        <authorList>
            <consortium name="Ensembl"/>
        </authorList>
    </citation>
    <scope>IDENTIFICATION</scope>
</reference>
<dbReference type="FunCoup" id="A0A3P8ZEE2">
    <property type="interactions" value="132"/>
</dbReference>
<dbReference type="GO" id="GO:0005615">
    <property type="term" value="C:extracellular space"/>
    <property type="evidence" value="ECO:0007669"/>
    <property type="project" value="InterPro"/>
</dbReference>
<evidence type="ECO:0000256" key="3">
    <source>
        <dbReference type="ARBA" id="ARBA00022486"/>
    </source>
</evidence>
<proteinExistence type="inferred from homology"/>
<reference evidence="7" key="1">
    <citation type="journal article" date="2014" name="PLoS ONE">
        <title>The genome and linkage map of the northern pike (Esox lucius): conserved synteny revealed between the salmonid sister group and the Neoteleostei.</title>
        <authorList>
            <person name="Rondeau E.B."/>
            <person name="Minkley D.R."/>
            <person name="Leong J.S."/>
            <person name="Messmer A.M."/>
            <person name="Jantzen J.R."/>
            <person name="von Schalburg K.R."/>
            <person name="Lemon C."/>
            <person name="Bird N.H."/>
            <person name="Koop B.F."/>
        </authorList>
    </citation>
    <scope>NUCLEOTIDE SEQUENCE</scope>
</reference>
<dbReference type="STRING" id="8010.ENSELUP00000027199"/>
<dbReference type="OrthoDB" id="8943569at2759"/>
<dbReference type="GeneTree" id="ENSGT01030000235040"/>
<sequence>MNYLKDIILMSVLVVLVVNGTPIPSVHSEVLTSEWTSGEELAINSFSTKPRPSTKWEQIIKMLVHEVTTFRDQQFVEEFQMPLENMSSFAEHQVPSIPQHLTKTPCFSNYSKEACLQEISRGLQVYQVLLQHVQTEYPQSNVIPMVRDHANVLIGLVIGKMKAVVVESLPASEKEQVLGEVSTATEWHKKTSVHAILRDLRHFLVDTKRALCRMGKKGEGCQ</sequence>
<dbReference type="SUPFAM" id="SSF47266">
    <property type="entry name" value="4-helical cytokines"/>
    <property type="match status" value="1"/>
</dbReference>